<keyword evidence="1" id="KW-1133">Transmembrane helix</keyword>
<reference evidence="2" key="1">
    <citation type="submission" date="2020-02" db="EMBL/GenBank/DDBJ databases">
        <authorList>
            <person name="Meier V. D."/>
        </authorList>
    </citation>
    <scope>NUCLEOTIDE SEQUENCE</scope>
    <source>
        <strain evidence="2">AVDCRST_MAG85</strain>
    </source>
</reference>
<feature type="transmembrane region" description="Helical" evidence="1">
    <location>
        <begin position="12"/>
        <end position="34"/>
    </location>
</feature>
<dbReference type="EMBL" id="CADCVT010000007">
    <property type="protein sequence ID" value="CAA9472575.1"/>
    <property type="molecule type" value="Genomic_DNA"/>
</dbReference>
<evidence type="ECO:0000313" key="2">
    <source>
        <dbReference type="EMBL" id="CAA9472575.1"/>
    </source>
</evidence>
<gene>
    <name evidence="2" type="ORF">AVDCRST_MAG85-59</name>
</gene>
<sequence length="36" mass="4176">MDRKLARRNFRTAYIATAVVVFMFGMSFVAAWLYTA</sequence>
<evidence type="ECO:0000256" key="1">
    <source>
        <dbReference type="SAM" id="Phobius"/>
    </source>
</evidence>
<protein>
    <submittedName>
        <fullName evidence="2">Uncharacterized protein</fullName>
    </submittedName>
</protein>
<name>A0A6J4RQL7_9ACTN</name>
<dbReference type="AlphaFoldDB" id="A0A6J4RQL7"/>
<organism evidence="2">
    <name type="scientific">uncultured Solirubrobacteraceae bacterium</name>
    <dbReference type="NCBI Taxonomy" id="1162706"/>
    <lineage>
        <taxon>Bacteria</taxon>
        <taxon>Bacillati</taxon>
        <taxon>Actinomycetota</taxon>
        <taxon>Thermoleophilia</taxon>
        <taxon>Solirubrobacterales</taxon>
        <taxon>Solirubrobacteraceae</taxon>
        <taxon>environmental samples</taxon>
    </lineage>
</organism>
<accession>A0A6J4RQL7</accession>
<keyword evidence="1" id="KW-0472">Membrane</keyword>
<proteinExistence type="predicted"/>
<keyword evidence="1" id="KW-0812">Transmembrane</keyword>